<dbReference type="Proteomes" id="UP000800200">
    <property type="component" value="Unassembled WGS sequence"/>
</dbReference>
<organism evidence="1 2">
    <name type="scientific">Zopfia rhizophila CBS 207.26</name>
    <dbReference type="NCBI Taxonomy" id="1314779"/>
    <lineage>
        <taxon>Eukaryota</taxon>
        <taxon>Fungi</taxon>
        <taxon>Dikarya</taxon>
        <taxon>Ascomycota</taxon>
        <taxon>Pezizomycotina</taxon>
        <taxon>Dothideomycetes</taxon>
        <taxon>Dothideomycetes incertae sedis</taxon>
        <taxon>Zopfiaceae</taxon>
        <taxon>Zopfia</taxon>
    </lineage>
</organism>
<dbReference type="EMBL" id="ML994624">
    <property type="protein sequence ID" value="KAF2188349.1"/>
    <property type="molecule type" value="Genomic_DNA"/>
</dbReference>
<sequence length="60" mass="6629">MAIGAVEPGDKVALISGVEIPLILRKASLGHDLITYSYVHGIMQGECWQRYLETEDITLL</sequence>
<evidence type="ECO:0000313" key="2">
    <source>
        <dbReference type="Proteomes" id="UP000800200"/>
    </source>
</evidence>
<proteinExistence type="predicted"/>
<gene>
    <name evidence="1" type="ORF">K469DRAFT_703860</name>
</gene>
<keyword evidence="2" id="KW-1185">Reference proteome</keyword>
<name>A0A6A6ECQ7_9PEZI</name>
<protein>
    <submittedName>
        <fullName evidence="1">Uncharacterized protein</fullName>
    </submittedName>
</protein>
<accession>A0A6A6ECQ7</accession>
<dbReference type="AlphaFoldDB" id="A0A6A6ECQ7"/>
<dbReference type="OrthoDB" id="194358at2759"/>
<reference evidence="1" key="1">
    <citation type="journal article" date="2020" name="Stud. Mycol.">
        <title>101 Dothideomycetes genomes: a test case for predicting lifestyles and emergence of pathogens.</title>
        <authorList>
            <person name="Haridas S."/>
            <person name="Albert R."/>
            <person name="Binder M."/>
            <person name="Bloem J."/>
            <person name="Labutti K."/>
            <person name="Salamov A."/>
            <person name="Andreopoulos B."/>
            <person name="Baker S."/>
            <person name="Barry K."/>
            <person name="Bills G."/>
            <person name="Bluhm B."/>
            <person name="Cannon C."/>
            <person name="Castanera R."/>
            <person name="Culley D."/>
            <person name="Daum C."/>
            <person name="Ezra D."/>
            <person name="Gonzalez J."/>
            <person name="Henrissat B."/>
            <person name="Kuo A."/>
            <person name="Liang C."/>
            <person name="Lipzen A."/>
            <person name="Lutzoni F."/>
            <person name="Magnuson J."/>
            <person name="Mondo S."/>
            <person name="Nolan M."/>
            <person name="Ohm R."/>
            <person name="Pangilinan J."/>
            <person name="Park H.-J."/>
            <person name="Ramirez L."/>
            <person name="Alfaro M."/>
            <person name="Sun H."/>
            <person name="Tritt A."/>
            <person name="Yoshinaga Y."/>
            <person name="Zwiers L.-H."/>
            <person name="Turgeon B."/>
            <person name="Goodwin S."/>
            <person name="Spatafora J."/>
            <person name="Crous P."/>
            <person name="Grigoriev I."/>
        </authorList>
    </citation>
    <scope>NUCLEOTIDE SEQUENCE</scope>
    <source>
        <strain evidence="1">CBS 207.26</strain>
    </source>
</reference>
<evidence type="ECO:0000313" key="1">
    <source>
        <dbReference type="EMBL" id="KAF2188349.1"/>
    </source>
</evidence>